<dbReference type="Proteomes" id="UP000019116">
    <property type="component" value="Chromosome 4B"/>
</dbReference>
<dbReference type="EnsemblPlants" id="TraesCS4B02G391600.1">
    <property type="protein sequence ID" value="TraesCS4B02G391600.1"/>
    <property type="gene ID" value="TraesCS4B02G391600"/>
</dbReference>
<reference evidence="4" key="2">
    <citation type="submission" date="2018-10" db="UniProtKB">
        <authorList>
            <consortium name="EnsemblPlants"/>
        </authorList>
    </citation>
    <scope>IDENTIFICATION</scope>
</reference>
<evidence type="ECO:0000313" key="5">
    <source>
        <dbReference type="Proteomes" id="UP000019116"/>
    </source>
</evidence>
<organism evidence="4">
    <name type="scientific">Triticum aestivum</name>
    <name type="common">Wheat</name>
    <dbReference type="NCBI Taxonomy" id="4565"/>
    <lineage>
        <taxon>Eukaryota</taxon>
        <taxon>Viridiplantae</taxon>
        <taxon>Streptophyta</taxon>
        <taxon>Embryophyta</taxon>
        <taxon>Tracheophyta</taxon>
        <taxon>Spermatophyta</taxon>
        <taxon>Magnoliopsida</taxon>
        <taxon>Liliopsida</taxon>
        <taxon>Poales</taxon>
        <taxon>Poaceae</taxon>
        <taxon>BOP clade</taxon>
        <taxon>Pooideae</taxon>
        <taxon>Triticodae</taxon>
        <taxon>Triticeae</taxon>
        <taxon>Triticinae</taxon>
        <taxon>Triticum</taxon>
    </lineage>
</organism>
<dbReference type="SUPFAM" id="SSF81383">
    <property type="entry name" value="F-box domain"/>
    <property type="match status" value="1"/>
</dbReference>
<dbReference type="AlphaFoldDB" id="A0A3B6J029"/>
<keyword evidence="5" id="KW-1185">Reference proteome</keyword>
<evidence type="ECO:0000313" key="4">
    <source>
        <dbReference type="EnsemblPlants" id="TraesCS4B02G391600.1"/>
    </source>
</evidence>
<evidence type="ECO:0008006" key="6">
    <source>
        <dbReference type="Google" id="ProtNLM"/>
    </source>
</evidence>
<dbReference type="InterPro" id="IPR001810">
    <property type="entry name" value="F-box_dom"/>
</dbReference>
<dbReference type="InterPro" id="IPR036047">
    <property type="entry name" value="F-box-like_dom_sf"/>
</dbReference>
<feature type="domain" description="F-box" evidence="2">
    <location>
        <begin position="101"/>
        <end position="139"/>
    </location>
</feature>
<evidence type="ECO:0000259" key="3">
    <source>
        <dbReference type="Pfam" id="PF23635"/>
    </source>
</evidence>
<evidence type="ECO:0000259" key="2">
    <source>
        <dbReference type="Pfam" id="PF12937"/>
    </source>
</evidence>
<dbReference type="Gramene" id="TraesCS4B02G391600.1">
    <property type="protein sequence ID" value="TraesCS4B02G391600.1"/>
    <property type="gene ID" value="TraesCS4B02G391600"/>
</dbReference>
<reference evidence="4" key="1">
    <citation type="submission" date="2018-08" db="EMBL/GenBank/DDBJ databases">
        <authorList>
            <person name="Rossello M."/>
        </authorList>
    </citation>
    <scope>NUCLEOTIDE SEQUENCE [LARGE SCALE GENOMIC DNA]</scope>
    <source>
        <strain evidence="4">cv. Chinese Spring</strain>
    </source>
</reference>
<dbReference type="InterPro" id="IPR056594">
    <property type="entry name" value="AT5G49610-like_b-prop"/>
</dbReference>
<feature type="region of interest" description="Disordered" evidence="1">
    <location>
        <begin position="1"/>
        <end position="21"/>
    </location>
</feature>
<sequence length="466" mass="53354">MTWSDQPYLKGSTGRAPPYSRQLDTVPVPVSIPVGGHRFEWSGGTLDVLTAATLLAGGICLTPLRFCRFSSEEEKSCMDLELQRYTPTSMVAAVSKVLDDDDLLVEILLRVAFPTTLVHAALVCRRWFHHASDRRFLRRFRKIHPPRLLGFYAFFERARFIPMQPQPPELAVVVRHLASCRFAYYINIEDCRNGNVLTSGRQEGVWTHQVYHLLCPERDMPIIPPLPCAEIGIYHILAEILSKEEGDGLGLSYFYLLVELAKEANKVMVRVYMLQDGAWCMLTLATSQLHYPQPRPKPVLVHNKIYMAAAQSDDIIVLDLIDSSFSTIHLPQGVEYASSEIMLSRTNDASGVYLIHVRPKEFQLCVWLHKGGNWMLVDTIYLHEMHAILGKKDHPYVRIGKVGDDAQFVFLEVSRYIFYLDIKCRTLRKVYEETDDDRCYGGVHPFMMIWPPTFPALKDDPERFAF</sequence>
<accession>A0A3B6J029</accession>
<dbReference type="Pfam" id="PF12937">
    <property type="entry name" value="F-box-like"/>
    <property type="match status" value="1"/>
</dbReference>
<evidence type="ECO:0000256" key="1">
    <source>
        <dbReference type="SAM" id="MobiDB-lite"/>
    </source>
</evidence>
<dbReference type="OMA" id="MVRVYML"/>
<dbReference type="Gramene" id="TraesCS4B03G0996800.1">
    <property type="protein sequence ID" value="TraesCS4B03G0996800.1.CDS"/>
    <property type="gene ID" value="TraesCS4B03G0996800"/>
</dbReference>
<dbReference type="PANTHER" id="PTHR33207">
    <property type="entry name" value="F-BOX DOMAIN CONTAINING PROTEIN-RELATED"/>
    <property type="match status" value="1"/>
</dbReference>
<feature type="domain" description="F-box protein AT5G49610-like beta-propeller" evidence="3">
    <location>
        <begin position="188"/>
        <end position="454"/>
    </location>
</feature>
<proteinExistence type="predicted"/>
<name>A0A3B6J029_WHEAT</name>
<dbReference type="Pfam" id="PF23635">
    <property type="entry name" value="Beta-prop_AT5G49610-like"/>
    <property type="match status" value="1"/>
</dbReference>
<protein>
    <recommendedName>
        <fullName evidence="6">F-box domain-containing protein</fullName>
    </recommendedName>
</protein>